<name>A0A6J7ILU5_9ZZZZ</name>
<dbReference type="AlphaFoldDB" id="A0A6J7ILU5"/>
<sequence length="138" mass="15181">MRAWIEADDAGRQFLSRAGEGVVVSVSPVGIAGPDGGYLFHLIALDCDHGPSGVRVRVRAQIATEDPLYAIGCSAFDDGRPMVWSVQWHRHDWVPADLPIISLDLATDAVGRLVELRLADFDHQVPEQIPASWERLRS</sequence>
<reference evidence="1" key="1">
    <citation type="submission" date="2020-05" db="EMBL/GenBank/DDBJ databases">
        <authorList>
            <person name="Chiriac C."/>
            <person name="Salcher M."/>
            <person name="Ghai R."/>
            <person name="Kavagutti S V."/>
        </authorList>
    </citation>
    <scope>NUCLEOTIDE SEQUENCE</scope>
</reference>
<protein>
    <submittedName>
        <fullName evidence="1">Unannotated protein</fullName>
    </submittedName>
</protein>
<dbReference type="EMBL" id="CAFBNB010000125">
    <property type="protein sequence ID" value="CAB4931989.1"/>
    <property type="molecule type" value="Genomic_DNA"/>
</dbReference>
<proteinExistence type="predicted"/>
<evidence type="ECO:0000313" key="1">
    <source>
        <dbReference type="EMBL" id="CAB4931989.1"/>
    </source>
</evidence>
<gene>
    <name evidence="1" type="ORF">UFOPK3720_00761</name>
</gene>
<organism evidence="1">
    <name type="scientific">freshwater metagenome</name>
    <dbReference type="NCBI Taxonomy" id="449393"/>
    <lineage>
        <taxon>unclassified sequences</taxon>
        <taxon>metagenomes</taxon>
        <taxon>ecological metagenomes</taxon>
    </lineage>
</organism>
<accession>A0A6J7ILU5</accession>